<dbReference type="Proteomes" id="UP000887564">
    <property type="component" value="Unplaced"/>
</dbReference>
<dbReference type="AlphaFoldDB" id="A0A914RH73"/>
<reference evidence="2" key="1">
    <citation type="submission" date="2022-11" db="UniProtKB">
        <authorList>
            <consortium name="WormBaseParasite"/>
        </authorList>
    </citation>
    <scope>IDENTIFICATION</scope>
</reference>
<evidence type="ECO:0000313" key="1">
    <source>
        <dbReference type="Proteomes" id="UP000887564"/>
    </source>
</evidence>
<protein>
    <submittedName>
        <fullName evidence="2">Uncharacterized protein</fullName>
    </submittedName>
</protein>
<accession>A0A914RH73</accession>
<organism evidence="1 2">
    <name type="scientific">Parascaris equorum</name>
    <name type="common">Equine roundworm</name>
    <dbReference type="NCBI Taxonomy" id="6256"/>
    <lineage>
        <taxon>Eukaryota</taxon>
        <taxon>Metazoa</taxon>
        <taxon>Ecdysozoa</taxon>
        <taxon>Nematoda</taxon>
        <taxon>Chromadorea</taxon>
        <taxon>Rhabditida</taxon>
        <taxon>Spirurina</taxon>
        <taxon>Ascaridomorpha</taxon>
        <taxon>Ascaridoidea</taxon>
        <taxon>Ascarididae</taxon>
        <taxon>Parascaris</taxon>
    </lineage>
</organism>
<proteinExistence type="predicted"/>
<dbReference type="WBParaSite" id="PEQ_0000585301-mRNA-1">
    <property type="protein sequence ID" value="PEQ_0000585301-mRNA-1"/>
    <property type="gene ID" value="PEQ_0000585301"/>
</dbReference>
<name>A0A914RH73_PAREQ</name>
<evidence type="ECO:0000313" key="2">
    <source>
        <dbReference type="WBParaSite" id="PEQ_0000585301-mRNA-1"/>
    </source>
</evidence>
<keyword evidence="1" id="KW-1185">Reference proteome</keyword>
<sequence length="85" mass="9588">MPPQSSFTDIEVRECIELFISALCVQNSDYERLLLSFYQSIRHCVRLSVPGNGSIDRSITANQELRARDLRTGVCNETPLCSPII</sequence>